<dbReference type="EMBL" id="SDMP01000013">
    <property type="protein sequence ID" value="RYR17607.1"/>
    <property type="molecule type" value="Genomic_DNA"/>
</dbReference>
<protein>
    <submittedName>
        <fullName evidence="2">Uncharacterized protein</fullName>
    </submittedName>
</protein>
<evidence type="ECO:0000313" key="3">
    <source>
        <dbReference type="Proteomes" id="UP000289738"/>
    </source>
</evidence>
<reference evidence="2 3" key="1">
    <citation type="submission" date="2019-01" db="EMBL/GenBank/DDBJ databases">
        <title>Sequencing of cultivated peanut Arachis hypogaea provides insights into genome evolution and oil improvement.</title>
        <authorList>
            <person name="Chen X."/>
        </authorList>
    </citation>
    <scope>NUCLEOTIDE SEQUENCE [LARGE SCALE GENOMIC DNA]</scope>
    <source>
        <strain evidence="3">cv. Fuhuasheng</strain>
        <tissue evidence="2">Leaves</tissue>
    </source>
</reference>
<accession>A0A444ZTV4</accession>
<gene>
    <name evidence="2" type="ORF">Ahy_B03g062310</name>
</gene>
<proteinExistence type="predicted"/>
<dbReference type="AlphaFoldDB" id="A0A444ZTV4"/>
<organism evidence="2 3">
    <name type="scientific">Arachis hypogaea</name>
    <name type="common">Peanut</name>
    <dbReference type="NCBI Taxonomy" id="3818"/>
    <lineage>
        <taxon>Eukaryota</taxon>
        <taxon>Viridiplantae</taxon>
        <taxon>Streptophyta</taxon>
        <taxon>Embryophyta</taxon>
        <taxon>Tracheophyta</taxon>
        <taxon>Spermatophyta</taxon>
        <taxon>Magnoliopsida</taxon>
        <taxon>eudicotyledons</taxon>
        <taxon>Gunneridae</taxon>
        <taxon>Pentapetalae</taxon>
        <taxon>rosids</taxon>
        <taxon>fabids</taxon>
        <taxon>Fabales</taxon>
        <taxon>Fabaceae</taxon>
        <taxon>Papilionoideae</taxon>
        <taxon>50 kb inversion clade</taxon>
        <taxon>dalbergioids sensu lato</taxon>
        <taxon>Dalbergieae</taxon>
        <taxon>Pterocarpus clade</taxon>
        <taxon>Arachis</taxon>
    </lineage>
</organism>
<sequence length="311" mass="34274">MMKNGVFRFRLFLLHGNEHVRLMFDIHERIMVEQVMQLSAEVGDVDGGGSGSLDFVQHDPSLAPPSIHVVSPVEVMEVDGKESDGEYIANSNESGSSKDDDEEEFVPETPVEASRRYLLPPPHPISALSSLFYFPKEVRRVGGAQTCLAPTMSQDHRQLDSSHICRLILPLIQSNPSISISILQGAVRLNYYFKLSYMKVWIAKQKTITQIYGNWEESYNKVPSLLQALQSCCPRVTDPTPNAICGPSARAGPCSAVSSQSICSTSHTVGGWLGYQYRAASVKHDPKAMLVSRRMTPSSVPPAARLEEVGL</sequence>
<keyword evidence="3" id="KW-1185">Reference proteome</keyword>
<evidence type="ECO:0000256" key="1">
    <source>
        <dbReference type="SAM" id="MobiDB-lite"/>
    </source>
</evidence>
<feature type="region of interest" description="Disordered" evidence="1">
    <location>
        <begin position="85"/>
        <end position="111"/>
    </location>
</feature>
<name>A0A444ZTV4_ARAHY</name>
<comment type="caution">
    <text evidence="2">The sequence shown here is derived from an EMBL/GenBank/DDBJ whole genome shotgun (WGS) entry which is preliminary data.</text>
</comment>
<evidence type="ECO:0000313" key="2">
    <source>
        <dbReference type="EMBL" id="RYR17607.1"/>
    </source>
</evidence>
<dbReference type="PANTHER" id="PTHR31973">
    <property type="entry name" value="POLYPROTEIN, PUTATIVE-RELATED"/>
    <property type="match status" value="1"/>
</dbReference>
<dbReference type="PANTHER" id="PTHR31973:SF195">
    <property type="entry name" value="MUDR FAMILY TRANSPOSASE"/>
    <property type="match status" value="1"/>
</dbReference>
<dbReference type="Proteomes" id="UP000289738">
    <property type="component" value="Chromosome B03"/>
</dbReference>